<dbReference type="STRING" id="680026.AB733_01680"/>
<gene>
    <name evidence="2" type="ORF">C9I94_03570</name>
</gene>
<dbReference type="EMBL" id="PYLZ01000001">
    <property type="protein sequence ID" value="PSW27069.1"/>
    <property type="molecule type" value="Genomic_DNA"/>
</dbReference>
<evidence type="ECO:0000313" key="2">
    <source>
        <dbReference type="EMBL" id="PSW27069.1"/>
    </source>
</evidence>
<keyword evidence="1" id="KW-1133">Transmembrane helix</keyword>
<feature type="transmembrane region" description="Helical" evidence="1">
    <location>
        <begin position="117"/>
        <end position="137"/>
    </location>
</feature>
<proteinExistence type="predicted"/>
<evidence type="ECO:0000313" key="3">
    <source>
        <dbReference type="Proteomes" id="UP000240481"/>
    </source>
</evidence>
<reference evidence="2 3" key="1">
    <citation type="submission" date="2018-01" db="EMBL/GenBank/DDBJ databases">
        <title>Whole genome sequencing of Histamine producing bacteria.</title>
        <authorList>
            <person name="Butler K."/>
        </authorList>
    </citation>
    <scope>NUCLEOTIDE SEQUENCE [LARGE SCALE GENOMIC DNA]</scope>
    <source>
        <strain evidence="2 3">DSM 24669</strain>
    </source>
</reference>
<name>A0A0J8VG89_9GAMM</name>
<feature type="transmembrane region" description="Helical" evidence="1">
    <location>
        <begin position="86"/>
        <end position="105"/>
    </location>
</feature>
<dbReference type="RefSeq" id="WP_048897198.1">
    <property type="nucleotide sequence ID" value="NZ_AP024852.1"/>
</dbReference>
<sequence>MKRTILKSAHRIAGVVALLMITTFFLSSVIADLFGSYQTIALVKQTILQWVALLVLSMMAVGITGKKLYPAELKGILAVKAKRLKVAAFNGLVVLIPAAYFLAIWSAEGLFDTRYWFVQAIELIAGVTNTAMIGLNIRDGIRLGQKSNKKVNK</sequence>
<organism evidence="2 3">
    <name type="scientific">Photobacterium swingsii</name>
    <dbReference type="NCBI Taxonomy" id="680026"/>
    <lineage>
        <taxon>Bacteria</taxon>
        <taxon>Pseudomonadati</taxon>
        <taxon>Pseudomonadota</taxon>
        <taxon>Gammaproteobacteria</taxon>
        <taxon>Vibrionales</taxon>
        <taxon>Vibrionaceae</taxon>
        <taxon>Photobacterium</taxon>
    </lineage>
</organism>
<keyword evidence="3" id="KW-1185">Reference proteome</keyword>
<protein>
    <submittedName>
        <fullName evidence="2">Uncharacterized protein</fullName>
    </submittedName>
</protein>
<comment type="caution">
    <text evidence="2">The sequence shown here is derived from an EMBL/GenBank/DDBJ whole genome shotgun (WGS) entry which is preliminary data.</text>
</comment>
<dbReference type="Proteomes" id="UP000240481">
    <property type="component" value="Unassembled WGS sequence"/>
</dbReference>
<keyword evidence="1" id="KW-0472">Membrane</keyword>
<accession>A0A0J8VG89</accession>
<dbReference type="OrthoDB" id="5195601at2"/>
<feature type="transmembrane region" description="Helical" evidence="1">
    <location>
        <begin position="47"/>
        <end position="65"/>
    </location>
</feature>
<dbReference type="AlphaFoldDB" id="A0A0J8VG89"/>
<feature type="transmembrane region" description="Helical" evidence="1">
    <location>
        <begin position="12"/>
        <end position="35"/>
    </location>
</feature>
<keyword evidence="1" id="KW-0812">Transmembrane</keyword>
<evidence type="ECO:0000256" key="1">
    <source>
        <dbReference type="SAM" id="Phobius"/>
    </source>
</evidence>